<comment type="caution">
    <text evidence="1">The sequence shown here is derived from an EMBL/GenBank/DDBJ whole genome shotgun (WGS) entry which is preliminary data.</text>
</comment>
<evidence type="ECO:0000313" key="1">
    <source>
        <dbReference type="EMBL" id="KAH6588795.1"/>
    </source>
</evidence>
<gene>
    <name evidence="1" type="ORF">BASA50_010501</name>
</gene>
<dbReference type="Proteomes" id="UP001648503">
    <property type="component" value="Unassembled WGS sequence"/>
</dbReference>
<dbReference type="EMBL" id="JAFCIX010000493">
    <property type="protein sequence ID" value="KAH6588795.1"/>
    <property type="molecule type" value="Genomic_DNA"/>
</dbReference>
<keyword evidence="2" id="KW-1185">Reference proteome</keyword>
<accession>A0ABQ8EYC8</accession>
<name>A0ABQ8EYC8_9FUNG</name>
<organism evidence="1 2">
    <name type="scientific">Batrachochytrium salamandrivorans</name>
    <dbReference type="NCBI Taxonomy" id="1357716"/>
    <lineage>
        <taxon>Eukaryota</taxon>
        <taxon>Fungi</taxon>
        <taxon>Fungi incertae sedis</taxon>
        <taxon>Chytridiomycota</taxon>
        <taxon>Chytridiomycota incertae sedis</taxon>
        <taxon>Chytridiomycetes</taxon>
        <taxon>Rhizophydiales</taxon>
        <taxon>Rhizophydiales incertae sedis</taxon>
        <taxon>Batrachochytrium</taxon>
    </lineage>
</organism>
<reference evidence="1 2" key="1">
    <citation type="submission" date="2021-02" db="EMBL/GenBank/DDBJ databases">
        <title>Variation within the Batrachochytrium salamandrivorans European outbreak.</title>
        <authorList>
            <person name="Kelly M."/>
            <person name="Pasmans F."/>
            <person name="Shea T.P."/>
            <person name="Munoz J.F."/>
            <person name="Carranza S."/>
            <person name="Cuomo C.A."/>
            <person name="Martel A."/>
        </authorList>
    </citation>
    <scope>NUCLEOTIDE SEQUENCE [LARGE SCALE GENOMIC DNA]</scope>
    <source>
        <strain evidence="1 2">AMFP18/2</strain>
    </source>
</reference>
<evidence type="ECO:0000313" key="2">
    <source>
        <dbReference type="Proteomes" id="UP001648503"/>
    </source>
</evidence>
<sequence length="219" mass="25422">MYVLGLTLTWNDTQIQEVLALLVIQTNPDILNYLSTPQRNKPRISHIIQDPQHQYYTIIGMRLAIASTTILFAMMAAQATGFSATSTADVNIFKRAPTNDDPLTRLSQYEVQKLEELYKKLSDELGESRELLLRKDEEVTQSKELIKKLTYKCQDKTTYACIIGNATIAALKKELVELEEQLKMIKRKHYQRLPAYHAFKKARRENNSEFLRKKYLHNK</sequence>
<proteinExistence type="predicted"/>
<protein>
    <submittedName>
        <fullName evidence="1">Uncharacterized protein</fullName>
    </submittedName>
</protein>